<proteinExistence type="predicted"/>
<dbReference type="Pfam" id="PF13391">
    <property type="entry name" value="HNH_2"/>
    <property type="match status" value="1"/>
</dbReference>
<sequence>MATRNNWTREELILAFNLYCKLPYGQFNNRNSEVKILADLIERTPGAVAYKLVNFVSLDPKQKLLGRKGATNIGKLDKEIFQEFTENFDELFYESEELLLLKIEEQKTIDIERLIDENKKGEYKIRETKVRVNQDYFRTIVMSNYANGCGITGISIPELLVASHIKPWSKDEKNRLNPSNGICLSATFDKAFDKGLITINSDFQVLFSSKLKKYLKEDFYKNEFARFENLRMALPIKFLPNEDFLKYHSDAIFLG</sequence>
<name>A0A0Q3P380_9FLAO</name>
<evidence type="ECO:0000313" key="3">
    <source>
        <dbReference type="Proteomes" id="UP000051682"/>
    </source>
</evidence>
<keyword evidence="2" id="KW-0255">Endonuclease</keyword>
<dbReference type="OrthoDB" id="67788at2"/>
<dbReference type="EMBL" id="LLYZ01000020">
    <property type="protein sequence ID" value="KQK24470.1"/>
    <property type="molecule type" value="Genomic_DNA"/>
</dbReference>
<dbReference type="AlphaFoldDB" id="A0A0Q3P380"/>
<organism evidence="2 3">
    <name type="scientific">Chryseobacterium aquaticum</name>
    <dbReference type="NCBI Taxonomy" id="452084"/>
    <lineage>
        <taxon>Bacteria</taxon>
        <taxon>Pseudomonadati</taxon>
        <taxon>Bacteroidota</taxon>
        <taxon>Flavobacteriia</taxon>
        <taxon>Flavobacteriales</taxon>
        <taxon>Weeksellaceae</taxon>
        <taxon>Chryseobacterium group</taxon>
        <taxon>Chryseobacterium</taxon>
    </lineage>
</organism>
<protein>
    <submittedName>
        <fullName evidence="2">Restriction endonuclease</fullName>
    </submittedName>
</protein>
<keyword evidence="3" id="KW-1185">Reference proteome</keyword>
<evidence type="ECO:0000313" key="2">
    <source>
        <dbReference type="EMBL" id="KQK24470.1"/>
    </source>
</evidence>
<feature type="domain" description="HNH nuclease" evidence="1">
    <location>
        <begin position="149"/>
        <end position="200"/>
    </location>
</feature>
<keyword evidence="2" id="KW-0378">Hydrolase</keyword>
<dbReference type="Proteomes" id="UP000051682">
    <property type="component" value="Unassembled WGS sequence"/>
</dbReference>
<gene>
    <name evidence="2" type="ORF">AR438_14845</name>
</gene>
<reference evidence="2 3" key="1">
    <citation type="submission" date="2015-10" db="EMBL/GenBank/DDBJ databases">
        <title>Chryseobacterium aquaticum genome.</title>
        <authorList>
            <person name="Newman J.D."/>
            <person name="Ferguson M.B."/>
            <person name="Miller J.R."/>
        </authorList>
    </citation>
    <scope>NUCLEOTIDE SEQUENCE [LARGE SCALE GENOMIC DNA]</scope>
    <source>
        <strain evidence="2 3">KCTC 12483</strain>
    </source>
</reference>
<dbReference type="STRING" id="452084.AR438_14845"/>
<comment type="caution">
    <text evidence="2">The sequence shown here is derived from an EMBL/GenBank/DDBJ whole genome shotgun (WGS) entry which is preliminary data.</text>
</comment>
<dbReference type="InterPro" id="IPR003615">
    <property type="entry name" value="HNH_nuc"/>
</dbReference>
<dbReference type="RefSeq" id="WP_056016677.1">
    <property type="nucleotide sequence ID" value="NZ_LLYZ01000020.1"/>
</dbReference>
<accession>A0A0Q3P380</accession>
<dbReference type="GO" id="GO:0004519">
    <property type="term" value="F:endonuclease activity"/>
    <property type="evidence" value="ECO:0007669"/>
    <property type="project" value="UniProtKB-KW"/>
</dbReference>
<evidence type="ECO:0000259" key="1">
    <source>
        <dbReference type="Pfam" id="PF13391"/>
    </source>
</evidence>
<keyword evidence="2" id="KW-0540">Nuclease</keyword>